<evidence type="ECO:0000259" key="4">
    <source>
        <dbReference type="Pfam" id="PF17954"/>
    </source>
</evidence>
<accession>A0ABP8I9T4</accession>
<dbReference type="InterPro" id="IPR012093">
    <property type="entry name" value="Pirin"/>
</dbReference>
<dbReference type="Pfam" id="PF17954">
    <property type="entry name" value="Pirin_C_2"/>
    <property type="match status" value="1"/>
</dbReference>
<feature type="domain" description="Pirin N-terminal" evidence="3">
    <location>
        <begin position="17"/>
        <end position="114"/>
    </location>
</feature>
<dbReference type="RefSeq" id="WP_345235428.1">
    <property type="nucleotide sequence ID" value="NZ_BAABGZ010000015.1"/>
</dbReference>
<evidence type="ECO:0000256" key="2">
    <source>
        <dbReference type="RuleBase" id="RU003457"/>
    </source>
</evidence>
<dbReference type="InterPro" id="IPR041602">
    <property type="entry name" value="Quercetinase_C"/>
</dbReference>
<name>A0ABP8I9T4_9BACT</name>
<organism evidence="5 6">
    <name type="scientific">Hymenobacter saemangeumensis</name>
    <dbReference type="NCBI Taxonomy" id="1084522"/>
    <lineage>
        <taxon>Bacteria</taxon>
        <taxon>Pseudomonadati</taxon>
        <taxon>Bacteroidota</taxon>
        <taxon>Cytophagia</taxon>
        <taxon>Cytophagales</taxon>
        <taxon>Hymenobacteraceae</taxon>
        <taxon>Hymenobacter</taxon>
    </lineage>
</organism>
<evidence type="ECO:0000259" key="3">
    <source>
        <dbReference type="Pfam" id="PF02678"/>
    </source>
</evidence>
<dbReference type="InterPro" id="IPR003829">
    <property type="entry name" value="Pirin_N_dom"/>
</dbReference>
<dbReference type="PIRSF" id="PIRSF006232">
    <property type="entry name" value="Pirin"/>
    <property type="match status" value="1"/>
</dbReference>
<reference evidence="6" key="1">
    <citation type="journal article" date="2019" name="Int. J. Syst. Evol. Microbiol.">
        <title>The Global Catalogue of Microorganisms (GCM) 10K type strain sequencing project: providing services to taxonomists for standard genome sequencing and annotation.</title>
        <authorList>
            <consortium name="The Broad Institute Genomics Platform"/>
            <consortium name="The Broad Institute Genome Sequencing Center for Infectious Disease"/>
            <person name="Wu L."/>
            <person name="Ma J."/>
        </authorList>
    </citation>
    <scope>NUCLEOTIDE SEQUENCE [LARGE SCALE GENOMIC DNA]</scope>
    <source>
        <strain evidence="6">JCM 17923</strain>
    </source>
</reference>
<evidence type="ECO:0000256" key="1">
    <source>
        <dbReference type="ARBA" id="ARBA00008416"/>
    </source>
</evidence>
<dbReference type="SUPFAM" id="SSF51182">
    <property type="entry name" value="RmlC-like cupins"/>
    <property type="match status" value="1"/>
</dbReference>
<dbReference type="Gene3D" id="2.60.120.10">
    <property type="entry name" value="Jelly Rolls"/>
    <property type="match status" value="2"/>
</dbReference>
<gene>
    <name evidence="5" type="ORF">GCM10023185_15300</name>
</gene>
<comment type="caution">
    <text evidence="5">The sequence shown here is derived from an EMBL/GenBank/DDBJ whole genome shotgun (WGS) entry which is preliminary data.</text>
</comment>
<evidence type="ECO:0000313" key="5">
    <source>
        <dbReference type="EMBL" id="GAA4354037.1"/>
    </source>
</evidence>
<dbReference type="InterPro" id="IPR011051">
    <property type="entry name" value="RmlC_Cupin_sf"/>
</dbReference>
<dbReference type="Proteomes" id="UP001501153">
    <property type="component" value="Unassembled WGS sequence"/>
</dbReference>
<evidence type="ECO:0000313" key="6">
    <source>
        <dbReference type="Proteomes" id="UP001501153"/>
    </source>
</evidence>
<dbReference type="EMBL" id="BAABGZ010000015">
    <property type="protein sequence ID" value="GAA4354037.1"/>
    <property type="molecule type" value="Genomic_DNA"/>
</dbReference>
<protein>
    <submittedName>
        <fullName evidence="5">Pirin family protein</fullName>
    </submittedName>
</protein>
<keyword evidence="6" id="KW-1185">Reference proteome</keyword>
<dbReference type="Pfam" id="PF02678">
    <property type="entry name" value="Pirin"/>
    <property type="match status" value="1"/>
</dbReference>
<sequence>MKYILRKNEDRWHKQDSWKKSAYAFVPYQTNFGELCGFAEDVVAGGQGFGLHPHQNMEITTIVTRGSQRHQDSTGGESVIDASAVQTMSAGTGIRHSEFNASATEAVHGFQIWVYPKKADVVPRYQQFRFRPEEKRNRILLAISPDEAQGAVAMNQDACFSLSELEAGHSVRYRLRLPDAGVYIHCVSGAATVAGETLGAGDAIGVYETDEVAVSAAASGAELIYVEVLLQRGITL</sequence>
<dbReference type="InterPro" id="IPR014710">
    <property type="entry name" value="RmlC-like_jellyroll"/>
</dbReference>
<dbReference type="PANTHER" id="PTHR43212:SF3">
    <property type="entry name" value="QUERCETIN 2,3-DIOXYGENASE"/>
    <property type="match status" value="1"/>
</dbReference>
<comment type="similarity">
    <text evidence="1 2">Belongs to the pirin family.</text>
</comment>
<dbReference type="PANTHER" id="PTHR43212">
    <property type="entry name" value="QUERCETIN 2,3-DIOXYGENASE"/>
    <property type="match status" value="1"/>
</dbReference>
<proteinExistence type="inferred from homology"/>
<feature type="domain" description="Quercetin 2,3-dioxygenase C-terminal cupin" evidence="4">
    <location>
        <begin position="142"/>
        <end position="227"/>
    </location>
</feature>